<sequence>KKNILSRFEATGIYPLNSQKVLQMLPGYDSYQLTTEQPCNLSPLEGSRAR</sequence>
<keyword evidence="2" id="KW-1185">Reference proteome</keyword>
<dbReference type="AlphaFoldDB" id="A0A3N4JQY2"/>
<dbReference type="Proteomes" id="UP000276215">
    <property type="component" value="Unassembled WGS sequence"/>
</dbReference>
<reference evidence="1 2" key="1">
    <citation type="journal article" date="2018" name="Nat. Ecol. Evol.">
        <title>Pezizomycetes genomes reveal the molecular basis of ectomycorrhizal truffle lifestyle.</title>
        <authorList>
            <person name="Murat C."/>
            <person name="Payen T."/>
            <person name="Noel B."/>
            <person name="Kuo A."/>
            <person name="Morin E."/>
            <person name="Chen J."/>
            <person name="Kohler A."/>
            <person name="Krizsan K."/>
            <person name="Balestrini R."/>
            <person name="Da Silva C."/>
            <person name="Montanini B."/>
            <person name="Hainaut M."/>
            <person name="Levati E."/>
            <person name="Barry K.W."/>
            <person name="Belfiori B."/>
            <person name="Cichocki N."/>
            <person name="Clum A."/>
            <person name="Dockter R.B."/>
            <person name="Fauchery L."/>
            <person name="Guy J."/>
            <person name="Iotti M."/>
            <person name="Le Tacon F."/>
            <person name="Lindquist E.A."/>
            <person name="Lipzen A."/>
            <person name="Malagnac F."/>
            <person name="Mello A."/>
            <person name="Molinier V."/>
            <person name="Miyauchi S."/>
            <person name="Poulain J."/>
            <person name="Riccioni C."/>
            <person name="Rubini A."/>
            <person name="Sitrit Y."/>
            <person name="Splivallo R."/>
            <person name="Traeger S."/>
            <person name="Wang M."/>
            <person name="Zifcakova L."/>
            <person name="Wipf D."/>
            <person name="Zambonelli A."/>
            <person name="Paolocci F."/>
            <person name="Nowrousian M."/>
            <person name="Ottonello S."/>
            <person name="Baldrian P."/>
            <person name="Spatafora J.W."/>
            <person name="Henrissat B."/>
            <person name="Nagy L.G."/>
            <person name="Aury J.M."/>
            <person name="Wincker P."/>
            <person name="Grigoriev I.V."/>
            <person name="Bonfante P."/>
            <person name="Martin F.M."/>
        </authorList>
    </citation>
    <scope>NUCLEOTIDE SEQUENCE [LARGE SCALE GENOMIC DNA]</scope>
    <source>
        <strain evidence="1 2">120613-1</strain>
    </source>
</reference>
<gene>
    <name evidence="1" type="ORF">L873DRAFT_1679566</name>
</gene>
<proteinExistence type="predicted"/>
<evidence type="ECO:0000313" key="1">
    <source>
        <dbReference type="EMBL" id="RPB00734.1"/>
    </source>
</evidence>
<name>A0A3N4JQY2_9PEZI</name>
<organism evidence="1 2">
    <name type="scientific">Choiromyces venosus 120613-1</name>
    <dbReference type="NCBI Taxonomy" id="1336337"/>
    <lineage>
        <taxon>Eukaryota</taxon>
        <taxon>Fungi</taxon>
        <taxon>Dikarya</taxon>
        <taxon>Ascomycota</taxon>
        <taxon>Pezizomycotina</taxon>
        <taxon>Pezizomycetes</taxon>
        <taxon>Pezizales</taxon>
        <taxon>Tuberaceae</taxon>
        <taxon>Choiromyces</taxon>
    </lineage>
</organism>
<feature type="non-terminal residue" evidence="1">
    <location>
        <position position="1"/>
    </location>
</feature>
<accession>A0A3N4JQY2</accession>
<dbReference type="EMBL" id="ML120378">
    <property type="protein sequence ID" value="RPB00734.1"/>
    <property type="molecule type" value="Genomic_DNA"/>
</dbReference>
<dbReference type="OrthoDB" id="10065929at2759"/>
<evidence type="ECO:0000313" key="2">
    <source>
        <dbReference type="Proteomes" id="UP000276215"/>
    </source>
</evidence>
<protein>
    <submittedName>
        <fullName evidence="1">Uncharacterized protein</fullName>
    </submittedName>
</protein>